<feature type="transmembrane region" description="Helical" evidence="2">
    <location>
        <begin position="47"/>
        <end position="66"/>
    </location>
</feature>
<sequence>MNNSSDSFGTEVEEQTDRLIMVEIYRRISNFFEIGIVTPVAMKIENYFEVFEFGLAIIVCAIYMFFTNAKKELGKKLSSRIKKIDSYAKSPIKSEFSTETCKPVKKLDSMEPLIVLKSRNNSKEDLNIPCETEYDKNVNEINGVKQILTNSKNTKYGNGPRDNYQLSKCEEEMPKLRHLDEFDSLLLAKCEMYPNCFRTEIEEVAKDNRASEGADKKYEKLEENAEVGGYFTEISDLDLKNELIGESTHVFNKETDKPESPSKEGFYLKDSNTLSKEIELIEFGNQSESVDLLLPVNEKEENVATTEKLCDISDGSQFSNSFSAESRLLDIDEKLVQEAIQSNAKNVGTEKELEEKHVTFLENLEQHLFSEKSETKYESIDITTRLFNNNLGTKTINESAQSCLDDLSDLTLYDQFEETILDEKKTTLEFESCFSEYENKDEANIAYEILIGDSSICGDQDKDELTSLLHETSSTLSFVTVDLNNTTCVTEYRKMLTETTEVPIFINNSKIIVCAENNLKLGDNSFEKVLPKNQVMDSIKISYESNNSSHESSKDDYSKPDVSSVENYIEFSAIEELSEESLIDEKVINFSDPAEECGTTDTTYTYNIEHVPDVVEDLNLKSQTYTRNVPKLKEIVKLKYGEEINSSYLICNIERLENENCSRTNTLKEICQTVQNYQEFNDTLNLSLEVNGSFQCLEYMESSEENIENHSYDIVMEMKNSNLIKTLQEKTVDLDKAFSSSLPDIQYIDDSLDGSAQELSEPSFSDKLSQSVEEREMKRSFQRHITQEKTVDLNKAFSSSLHDFRYIDDDLDGSARELLETSFSDKLSQSVEEREMKEVSKTYHARENR</sequence>
<comment type="caution">
    <text evidence="3">The sequence shown here is derived from an EMBL/GenBank/DDBJ whole genome shotgun (WGS) entry which is preliminary data.</text>
</comment>
<keyword evidence="2" id="KW-0472">Membrane</keyword>
<name>A0AAV6VWT6_9ARAC</name>
<dbReference type="Proteomes" id="UP000827092">
    <property type="component" value="Unassembled WGS sequence"/>
</dbReference>
<keyword evidence="4" id="KW-1185">Reference proteome</keyword>
<organism evidence="3 4">
    <name type="scientific">Oedothorax gibbosus</name>
    <dbReference type="NCBI Taxonomy" id="931172"/>
    <lineage>
        <taxon>Eukaryota</taxon>
        <taxon>Metazoa</taxon>
        <taxon>Ecdysozoa</taxon>
        <taxon>Arthropoda</taxon>
        <taxon>Chelicerata</taxon>
        <taxon>Arachnida</taxon>
        <taxon>Araneae</taxon>
        <taxon>Araneomorphae</taxon>
        <taxon>Entelegynae</taxon>
        <taxon>Araneoidea</taxon>
        <taxon>Linyphiidae</taxon>
        <taxon>Erigoninae</taxon>
        <taxon>Oedothorax</taxon>
    </lineage>
</organism>
<dbReference type="EMBL" id="JAFNEN010000015">
    <property type="protein sequence ID" value="KAG8200526.1"/>
    <property type="molecule type" value="Genomic_DNA"/>
</dbReference>
<reference evidence="3 4" key="1">
    <citation type="journal article" date="2022" name="Nat. Ecol. Evol.">
        <title>A masculinizing supergene underlies an exaggerated male reproductive morph in a spider.</title>
        <authorList>
            <person name="Hendrickx F."/>
            <person name="De Corte Z."/>
            <person name="Sonet G."/>
            <person name="Van Belleghem S.M."/>
            <person name="Kostlbacher S."/>
            <person name="Vangestel C."/>
        </authorList>
    </citation>
    <scope>NUCLEOTIDE SEQUENCE [LARGE SCALE GENOMIC DNA]</scope>
    <source>
        <strain evidence="3">W744_W776</strain>
    </source>
</reference>
<gene>
    <name evidence="3" type="ORF">JTE90_000601</name>
</gene>
<evidence type="ECO:0000313" key="3">
    <source>
        <dbReference type="EMBL" id="KAG8200526.1"/>
    </source>
</evidence>
<feature type="compositionally biased region" description="Basic and acidic residues" evidence="1">
    <location>
        <begin position="831"/>
        <end position="849"/>
    </location>
</feature>
<feature type="region of interest" description="Disordered" evidence="1">
    <location>
        <begin position="827"/>
        <end position="849"/>
    </location>
</feature>
<protein>
    <submittedName>
        <fullName evidence="3">Uncharacterized protein</fullName>
    </submittedName>
</protein>
<accession>A0AAV6VWT6</accession>
<keyword evidence="2" id="KW-0812">Transmembrane</keyword>
<proteinExistence type="predicted"/>
<evidence type="ECO:0000313" key="4">
    <source>
        <dbReference type="Proteomes" id="UP000827092"/>
    </source>
</evidence>
<dbReference type="AlphaFoldDB" id="A0AAV6VWT6"/>
<keyword evidence="2" id="KW-1133">Transmembrane helix</keyword>
<evidence type="ECO:0000256" key="1">
    <source>
        <dbReference type="SAM" id="MobiDB-lite"/>
    </source>
</evidence>
<evidence type="ECO:0000256" key="2">
    <source>
        <dbReference type="SAM" id="Phobius"/>
    </source>
</evidence>